<sequence>MSDVNPKITYCVNNHPSNSSKTVATCSSVQYNKLNTGGNNPSISKRMLYAQTVRSNTYQTGFLKPNA</sequence>
<protein>
    <submittedName>
        <fullName evidence="1">Uncharacterized protein</fullName>
    </submittedName>
</protein>
<name>A0A6C0HHA0_9ZZZZ</name>
<reference evidence="1" key="1">
    <citation type="journal article" date="2020" name="Nature">
        <title>Giant virus diversity and host interactions through global metagenomics.</title>
        <authorList>
            <person name="Schulz F."/>
            <person name="Roux S."/>
            <person name="Paez-Espino D."/>
            <person name="Jungbluth S."/>
            <person name="Walsh D.A."/>
            <person name="Denef V.J."/>
            <person name="McMahon K.D."/>
            <person name="Konstantinidis K.T."/>
            <person name="Eloe-Fadrosh E.A."/>
            <person name="Kyrpides N.C."/>
            <person name="Woyke T."/>
        </authorList>
    </citation>
    <scope>NUCLEOTIDE SEQUENCE</scope>
    <source>
        <strain evidence="1">GVMAG-M-3300023184-105</strain>
    </source>
</reference>
<dbReference type="AlphaFoldDB" id="A0A6C0HHA0"/>
<organism evidence="1">
    <name type="scientific">viral metagenome</name>
    <dbReference type="NCBI Taxonomy" id="1070528"/>
    <lineage>
        <taxon>unclassified sequences</taxon>
        <taxon>metagenomes</taxon>
        <taxon>organismal metagenomes</taxon>
    </lineage>
</organism>
<proteinExistence type="predicted"/>
<evidence type="ECO:0000313" key="1">
    <source>
        <dbReference type="EMBL" id="QHT80008.1"/>
    </source>
</evidence>
<accession>A0A6C0HHA0</accession>
<dbReference type="EMBL" id="MN739958">
    <property type="protein sequence ID" value="QHT80008.1"/>
    <property type="molecule type" value="Genomic_DNA"/>
</dbReference>